<dbReference type="InterPro" id="IPR027417">
    <property type="entry name" value="P-loop_NTPase"/>
</dbReference>
<dbReference type="PANTHER" id="PTHR43875:SF10">
    <property type="entry name" value="BLL2173 PROTEIN"/>
    <property type="match status" value="1"/>
</dbReference>
<name>A0A011UZ61_9HYPH</name>
<keyword evidence="5 7" id="KW-0067">ATP-binding</keyword>
<evidence type="ECO:0000313" key="8">
    <source>
        <dbReference type="Proteomes" id="UP000019849"/>
    </source>
</evidence>
<dbReference type="SMART" id="SM00382">
    <property type="entry name" value="AAA"/>
    <property type="match status" value="1"/>
</dbReference>
<dbReference type="GO" id="GO:0140359">
    <property type="term" value="F:ABC-type transporter activity"/>
    <property type="evidence" value="ECO:0007669"/>
    <property type="project" value="InterPro"/>
</dbReference>
<dbReference type="RefSeq" id="WP_035033107.1">
    <property type="nucleotide sequence ID" value="NZ_KK073914.1"/>
</dbReference>
<dbReference type="PROSITE" id="PS00211">
    <property type="entry name" value="ABC_TRANSPORTER_1"/>
    <property type="match status" value="1"/>
</dbReference>
<dbReference type="Gene3D" id="2.40.50.100">
    <property type="match status" value="1"/>
</dbReference>
<evidence type="ECO:0000259" key="6">
    <source>
        <dbReference type="PROSITE" id="PS50893"/>
    </source>
</evidence>
<dbReference type="Pfam" id="PF17912">
    <property type="entry name" value="OB_MalK"/>
    <property type="match status" value="1"/>
</dbReference>
<dbReference type="InterPro" id="IPR040582">
    <property type="entry name" value="OB_MalK-like"/>
</dbReference>
<dbReference type="InterPro" id="IPR005116">
    <property type="entry name" value="Transp-assoc_OB_typ1"/>
</dbReference>
<dbReference type="PANTHER" id="PTHR43875">
    <property type="entry name" value="MALTODEXTRIN IMPORT ATP-BINDING PROTEIN MSMX"/>
    <property type="match status" value="1"/>
</dbReference>
<comment type="caution">
    <text evidence="7">The sequence shown here is derived from an EMBL/GenBank/DDBJ whole genome shotgun (WGS) entry which is preliminary data.</text>
</comment>
<organism evidence="7 8">
    <name type="scientific">Aquamicrobium defluvii</name>
    <dbReference type="NCBI Taxonomy" id="69279"/>
    <lineage>
        <taxon>Bacteria</taxon>
        <taxon>Pseudomonadati</taxon>
        <taxon>Pseudomonadota</taxon>
        <taxon>Alphaproteobacteria</taxon>
        <taxon>Hyphomicrobiales</taxon>
        <taxon>Phyllobacteriaceae</taxon>
        <taxon>Aquamicrobium</taxon>
    </lineage>
</organism>
<accession>A0A011UZ61</accession>
<evidence type="ECO:0000256" key="5">
    <source>
        <dbReference type="ARBA" id="ARBA00022840"/>
    </source>
</evidence>
<keyword evidence="3" id="KW-0813">Transport</keyword>
<dbReference type="PROSITE" id="PS50893">
    <property type="entry name" value="ABC_TRANSPORTER_2"/>
    <property type="match status" value="1"/>
</dbReference>
<dbReference type="GO" id="GO:0005524">
    <property type="term" value="F:ATP binding"/>
    <property type="evidence" value="ECO:0007669"/>
    <property type="project" value="UniProtKB-KW"/>
</dbReference>
<dbReference type="AlphaFoldDB" id="A0A011UZ61"/>
<dbReference type="InterPro" id="IPR008995">
    <property type="entry name" value="Mo/tungstate-bd_C_term_dom"/>
</dbReference>
<dbReference type="InterPro" id="IPR047641">
    <property type="entry name" value="ABC_transpr_MalK/UgpC-like"/>
</dbReference>
<dbReference type="Proteomes" id="UP000019849">
    <property type="component" value="Unassembled WGS sequence"/>
</dbReference>
<dbReference type="InterPro" id="IPR012340">
    <property type="entry name" value="NA-bd_OB-fold"/>
</dbReference>
<dbReference type="PATRIC" id="fig|69279.3.peg.4671"/>
<keyword evidence="4" id="KW-0547">Nucleotide-binding</keyword>
<dbReference type="Gene3D" id="3.40.50.300">
    <property type="entry name" value="P-loop containing nucleotide triphosphate hydrolases"/>
    <property type="match status" value="1"/>
</dbReference>
<proteinExistence type="inferred from homology"/>
<dbReference type="eggNOG" id="COG3842">
    <property type="taxonomic scope" value="Bacteria"/>
</dbReference>
<dbReference type="Pfam" id="PF03459">
    <property type="entry name" value="TOBE"/>
    <property type="match status" value="1"/>
</dbReference>
<dbReference type="NCBIfam" id="NF008653">
    <property type="entry name" value="PRK11650.1"/>
    <property type="match status" value="1"/>
</dbReference>
<dbReference type="SUPFAM" id="SSF50331">
    <property type="entry name" value="MOP-like"/>
    <property type="match status" value="1"/>
</dbReference>
<evidence type="ECO:0000313" key="7">
    <source>
        <dbReference type="EMBL" id="EXL01455.1"/>
    </source>
</evidence>
<evidence type="ECO:0000256" key="2">
    <source>
        <dbReference type="ARBA" id="ARBA00005417"/>
    </source>
</evidence>
<sequence length="349" mass="38300">MASVEIHNVQKSYGTLKALHGVSIQIDDGEFVTLVGPSGCGKSTLLRMLAGLEEISGGTIRIDDTVVNELPPKDRDIAMVFQNYALYPHMTVAENMGFALKLKNTDKREIRSKVERAARILNLDTLLERYPRQLSGGQRQRVAMGRAIVRDPKVFLFDEPLSNLDAKLRVSMRAEIKSLHQRLGTTTVYVTHDQVEAMTMADKIVVMRDGVVEQTGAPLALYDNPVNMFVAGFIGSPAMNFLTGEIRDCGFFAGDVRLPLAAPAPELAGRRVVYGVRPEHIGIDEDGVAAEVCVVEPTGAETYLVVRLAGQEVTCVARDRLDVQVGHAVRLSPDPGRIHLFDPQSGRRL</sequence>
<dbReference type="FunFam" id="3.40.50.300:FF:000042">
    <property type="entry name" value="Maltose/maltodextrin ABC transporter, ATP-binding protein"/>
    <property type="match status" value="1"/>
</dbReference>
<dbReference type="InterPro" id="IPR017871">
    <property type="entry name" value="ABC_transporter-like_CS"/>
</dbReference>
<dbReference type="GO" id="GO:0055052">
    <property type="term" value="C:ATP-binding cassette (ABC) transporter complex, substrate-binding subunit-containing"/>
    <property type="evidence" value="ECO:0007669"/>
    <property type="project" value="TreeGrafter"/>
</dbReference>
<evidence type="ECO:0000256" key="3">
    <source>
        <dbReference type="ARBA" id="ARBA00022448"/>
    </source>
</evidence>
<dbReference type="HOGENOM" id="CLU_000604_1_1_5"/>
<protein>
    <submittedName>
        <fullName evidence="7">Sugar ABC transporter ATP-binding protein</fullName>
    </submittedName>
</protein>
<comment type="similarity">
    <text evidence="2">Belongs to the ABC transporter superfamily.</text>
</comment>
<evidence type="ECO:0000256" key="1">
    <source>
        <dbReference type="ARBA" id="ARBA00004417"/>
    </source>
</evidence>
<dbReference type="Gene3D" id="2.40.50.140">
    <property type="entry name" value="Nucleic acid-binding proteins"/>
    <property type="match status" value="1"/>
</dbReference>
<dbReference type="GO" id="GO:0008643">
    <property type="term" value="P:carbohydrate transport"/>
    <property type="evidence" value="ECO:0007669"/>
    <property type="project" value="InterPro"/>
</dbReference>
<gene>
    <name evidence="7" type="ORF">BG36_19100</name>
</gene>
<dbReference type="InterPro" id="IPR015855">
    <property type="entry name" value="ABC_transpr_MalK-like"/>
</dbReference>
<dbReference type="InterPro" id="IPR003593">
    <property type="entry name" value="AAA+_ATPase"/>
</dbReference>
<dbReference type="SUPFAM" id="SSF52540">
    <property type="entry name" value="P-loop containing nucleoside triphosphate hydrolases"/>
    <property type="match status" value="1"/>
</dbReference>
<evidence type="ECO:0000256" key="4">
    <source>
        <dbReference type="ARBA" id="ARBA00022741"/>
    </source>
</evidence>
<dbReference type="STRING" id="69279.BG36_19100"/>
<feature type="domain" description="ABC transporter" evidence="6">
    <location>
        <begin position="4"/>
        <end position="234"/>
    </location>
</feature>
<dbReference type="EMBL" id="JENY01000043">
    <property type="protein sequence ID" value="EXL01455.1"/>
    <property type="molecule type" value="Genomic_DNA"/>
</dbReference>
<dbReference type="CDD" id="cd03301">
    <property type="entry name" value="ABC_MalK_N"/>
    <property type="match status" value="1"/>
</dbReference>
<dbReference type="InterPro" id="IPR003439">
    <property type="entry name" value="ABC_transporter-like_ATP-bd"/>
</dbReference>
<reference evidence="7 8" key="1">
    <citation type="submission" date="2014-02" db="EMBL/GenBank/DDBJ databases">
        <title>Aquamicrobium defluvii Genome sequencing.</title>
        <authorList>
            <person name="Wang X."/>
        </authorList>
    </citation>
    <scope>NUCLEOTIDE SEQUENCE [LARGE SCALE GENOMIC DNA]</scope>
    <source>
        <strain evidence="7 8">W13Z1</strain>
    </source>
</reference>
<dbReference type="GO" id="GO:0016887">
    <property type="term" value="F:ATP hydrolysis activity"/>
    <property type="evidence" value="ECO:0007669"/>
    <property type="project" value="InterPro"/>
</dbReference>
<dbReference type="Pfam" id="PF00005">
    <property type="entry name" value="ABC_tran"/>
    <property type="match status" value="1"/>
</dbReference>
<comment type="subcellular location">
    <subcellularLocation>
        <location evidence="1">Cell inner membrane</location>
        <topology evidence="1">Peripheral membrane protein</topology>
    </subcellularLocation>
</comment>